<evidence type="ECO:0000313" key="2">
    <source>
        <dbReference type="EMBL" id="ETO08967.1"/>
    </source>
</evidence>
<reference evidence="2 3" key="1">
    <citation type="journal article" date="2013" name="Curr. Biol.">
        <title>The Genome of the Foraminiferan Reticulomyxa filosa.</title>
        <authorList>
            <person name="Glockner G."/>
            <person name="Hulsmann N."/>
            <person name="Schleicher M."/>
            <person name="Noegel A.A."/>
            <person name="Eichinger L."/>
            <person name="Gallinger C."/>
            <person name="Pawlowski J."/>
            <person name="Sierra R."/>
            <person name="Euteneuer U."/>
            <person name="Pillet L."/>
            <person name="Moustafa A."/>
            <person name="Platzer M."/>
            <person name="Groth M."/>
            <person name="Szafranski K."/>
            <person name="Schliwa M."/>
        </authorList>
    </citation>
    <scope>NUCLEOTIDE SEQUENCE [LARGE SCALE GENOMIC DNA]</scope>
</reference>
<dbReference type="AlphaFoldDB" id="X6M681"/>
<dbReference type="Proteomes" id="UP000023152">
    <property type="component" value="Unassembled WGS sequence"/>
</dbReference>
<feature type="transmembrane region" description="Helical" evidence="1">
    <location>
        <begin position="13"/>
        <end position="36"/>
    </location>
</feature>
<name>X6M681_RETFI</name>
<evidence type="ECO:0000256" key="1">
    <source>
        <dbReference type="SAM" id="Phobius"/>
    </source>
</evidence>
<feature type="transmembrane region" description="Helical" evidence="1">
    <location>
        <begin position="48"/>
        <end position="68"/>
    </location>
</feature>
<keyword evidence="1" id="KW-1133">Transmembrane helix</keyword>
<sequence>TKVIFILKVLFQFVLFNCVWTWKFPLMVIFFFKINFKKMRSNEKIIEMVLHGFMSLTNLLSIMLVHLFKCAVFEFETFRSSSKLINTLNVHNNVVYRIDYSIFDDCHLICSGSYDGSIQILDITLLFKKLKSYVYQCFYFFFAQFIFLAEMISFDKTIDQKKNNKKVEERQCISKSYLTSFNS</sequence>
<dbReference type="InterPro" id="IPR015943">
    <property type="entry name" value="WD40/YVTN_repeat-like_dom_sf"/>
</dbReference>
<dbReference type="InterPro" id="IPR001680">
    <property type="entry name" value="WD40_rpt"/>
</dbReference>
<dbReference type="Gene3D" id="2.130.10.10">
    <property type="entry name" value="YVTN repeat-like/Quinoprotein amine dehydrogenase"/>
    <property type="match status" value="1"/>
</dbReference>
<gene>
    <name evidence="2" type="ORF">RFI_28420</name>
</gene>
<evidence type="ECO:0000313" key="3">
    <source>
        <dbReference type="Proteomes" id="UP000023152"/>
    </source>
</evidence>
<keyword evidence="3" id="KW-1185">Reference proteome</keyword>
<feature type="non-terminal residue" evidence="2">
    <location>
        <position position="1"/>
    </location>
</feature>
<dbReference type="SUPFAM" id="SSF50978">
    <property type="entry name" value="WD40 repeat-like"/>
    <property type="match status" value="1"/>
</dbReference>
<dbReference type="InterPro" id="IPR036322">
    <property type="entry name" value="WD40_repeat_dom_sf"/>
</dbReference>
<accession>X6M681</accession>
<organism evidence="2 3">
    <name type="scientific">Reticulomyxa filosa</name>
    <dbReference type="NCBI Taxonomy" id="46433"/>
    <lineage>
        <taxon>Eukaryota</taxon>
        <taxon>Sar</taxon>
        <taxon>Rhizaria</taxon>
        <taxon>Retaria</taxon>
        <taxon>Foraminifera</taxon>
        <taxon>Monothalamids</taxon>
        <taxon>Reticulomyxidae</taxon>
        <taxon>Reticulomyxa</taxon>
    </lineage>
</organism>
<comment type="caution">
    <text evidence="2">The sequence shown here is derived from an EMBL/GenBank/DDBJ whole genome shotgun (WGS) entry which is preliminary data.</text>
</comment>
<keyword evidence="1" id="KW-0472">Membrane</keyword>
<keyword evidence="1" id="KW-0812">Transmembrane</keyword>
<protein>
    <submittedName>
        <fullName evidence="2">Uncharacterized protein</fullName>
    </submittedName>
</protein>
<feature type="transmembrane region" description="Helical" evidence="1">
    <location>
        <begin position="133"/>
        <end position="152"/>
    </location>
</feature>
<proteinExistence type="predicted"/>
<dbReference type="SMART" id="SM00320">
    <property type="entry name" value="WD40"/>
    <property type="match status" value="1"/>
</dbReference>
<dbReference type="EMBL" id="ASPP01024501">
    <property type="protein sequence ID" value="ETO08967.1"/>
    <property type="molecule type" value="Genomic_DNA"/>
</dbReference>